<proteinExistence type="predicted"/>
<evidence type="ECO:0000313" key="1">
    <source>
        <dbReference type="EMBL" id="ANA86625.1"/>
    </source>
</evidence>
<dbReference type="EMBL" id="KU998246">
    <property type="protein sequence ID" value="ANA86625.1"/>
    <property type="molecule type" value="Genomic_DNA"/>
</dbReference>
<sequence length="93" mass="10506">MDPFRLASVWIPPEYVKAYQEGLAAENSTKDDFAQALTDIHVAVAKMSHLIQRQPFPVSQVMAQTLAAITDEVTRIAMERYVFREVLTIPDRG</sequence>
<keyword evidence="2" id="KW-1185">Reference proteome</keyword>
<organism evidence="1 2">
    <name type="scientific">Gordonia phage ClubL</name>
    <dbReference type="NCBI Taxonomy" id="1838065"/>
    <lineage>
        <taxon>Viruses</taxon>
        <taxon>Duplodnaviria</taxon>
        <taxon>Heunggongvirae</taxon>
        <taxon>Uroviricota</taxon>
        <taxon>Caudoviricetes</taxon>
        <taxon>Smoothievirus</taxon>
        <taxon>Smoothievirus clubL</taxon>
    </lineage>
</organism>
<dbReference type="RefSeq" id="YP_009273162.1">
    <property type="nucleotide sequence ID" value="NC_030901.1"/>
</dbReference>
<reference evidence="1 2" key="1">
    <citation type="submission" date="2016-03" db="EMBL/GenBank/DDBJ databases">
        <authorList>
            <person name="Montgomery M.T."/>
            <person name="Guerrero C.A."/>
            <person name="Mavrich T.N."/>
            <person name="Pope W.H."/>
            <person name="Garlena R.A."/>
            <person name="Russell D.A."/>
            <person name="Jacobs-Sera D."/>
            <person name="Hendrix R.W."/>
            <person name="Hatfull G.F."/>
        </authorList>
    </citation>
    <scope>NUCLEOTIDE SEQUENCE [LARGE SCALE GENOMIC DNA]</scope>
</reference>
<evidence type="ECO:0000313" key="2">
    <source>
        <dbReference type="Proteomes" id="UP000203982"/>
    </source>
</evidence>
<dbReference type="Proteomes" id="UP000203982">
    <property type="component" value="Segment"/>
</dbReference>
<gene>
    <name evidence="1" type="primary">127</name>
    <name evidence="1" type="ORF">PBI_CLUBL_127</name>
</gene>
<protein>
    <submittedName>
        <fullName evidence="1">Uncharacterized protein</fullName>
    </submittedName>
</protein>
<dbReference type="KEGG" id="vg:28803342"/>
<accession>A0A160DFD0</accession>
<name>A0A160DFD0_9CAUD</name>
<dbReference type="GeneID" id="28803342"/>